<dbReference type="OrthoDB" id="2163491at2759"/>
<feature type="domain" description="Fe2OG dioxygenase" evidence="1">
    <location>
        <begin position="64"/>
        <end position="159"/>
    </location>
</feature>
<name>A0A2H3D7M8_ARMGA</name>
<dbReference type="Gene3D" id="2.60.120.590">
    <property type="entry name" value="Alpha-ketoglutarate-dependent dioxygenase AlkB-like"/>
    <property type="match status" value="1"/>
</dbReference>
<dbReference type="Pfam" id="PF13532">
    <property type="entry name" value="2OG-FeII_Oxy_2"/>
    <property type="match status" value="1"/>
</dbReference>
<dbReference type="InterPro" id="IPR005123">
    <property type="entry name" value="Oxoglu/Fe-dep_dioxygenase_dom"/>
</dbReference>
<sequence>MLAGELYEVGLAVCSHVWPSNSKLTVCRGGGSNTTEWNHESQGPKMAKRFILQALKQILFNVPDFNELLSVAYLPNQSMAFHSDDEQGVQGFIAGLLLGSDATMDFCCKGDVKNCPTLLTVTLSHGDILVMDGDTIQQKFLHRVELFGYRFAATARFIAK</sequence>
<organism evidence="2 3">
    <name type="scientific">Armillaria gallica</name>
    <name type="common">Bulbous honey fungus</name>
    <name type="synonym">Armillaria bulbosa</name>
    <dbReference type="NCBI Taxonomy" id="47427"/>
    <lineage>
        <taxon>Eukaryota</taxon>
        <taxon>Fungi</taxon>
        <taxon>Dikarya</taxon>
        <taxon>Basidiomycota</taxon>
        <taxon>Agaricomycotina</taxon>
        <taxon>Agaricomycetes</taxon>
        <taxon>Agaricomycetidae</taxon>
        <taxon>Agaricales</taxon>
        <taxon>Marasmiineae</taxon>
        <taxon>Physalacriaceae</taxon>
        <taxon>Armillaria</taxon>
    </lineage>
</organism>
<reference evidence="3" key="1">
    <citation type="journal article" date="2017" name="Nat. Ecol. Evol.">
        <title>Genome expansion and lineage-specific genetic innovations in the forest pathogenic fungi Armillaria.</title>
        <authorList>
            <person name="Sipos G."/>
            <person name="Prasanna A.N."/>
            <person name="Walter M.C."/>
            <person name="O'Connor E."/>
            <person name="Balint B."/>
            <person name="Krizsan K."/>
            <person name="Kiss B."/>
            <person name="Hess J."/>
            <person name="Varga T."/>
            <person name="Slot J."/>
            <person name="Riley R."/>
            <person name="Boka B."/>
            <person name="Rigling D."/>
            <person name="Barry K."/>
            <person name="Lee J."/>
            <person name="Mihaltcheva S."/>
            <person name="LaButti K."/>
            <person name="Lipzen A."/>
            <person name="Waldron R."/>
            <person name="Moloney N.M."/>
            <person name="Sperisen C."/>
            <person name="Kredics L."/>
            <person name="Vagvoelgyi C."/>
            <person name="Patrignani A."/>
            <person name="Fitzpatrick D."/>
            <person name="Nagy I."/>
            <person name="Doyle S."/>
            <person name="Anderson J.B."/>
            <person name="Grigoriev I.V."/>
            <person name="Gueldener U."/>
            <person name="Muensterkoetter M."/>
            <person name="Nagy L.G."/>
        </authorList>
    </citation>
    <scope>NUCLEOTIDE SEQUENCE [LARGE SCALE GENOMIC DNA]</scope>
    <source>
        <strain evidence="3">Ar21-2</strain>
    </source>
</reference>
<evidence type="ECO:0000313" key="3">
    <source>
        <dbReference type="Proteomes" id="UP000217790"/>
    </source>
</evidence>
<dbReference type="InParanoid" id="A0A2H3D7M8"/>
<accession>A0A2H3D7M8</accession>
<dbReference type="SUPFAM" id="SSF51197">
    <property type="entry name" value="Clavaminate synthase-like"/>
    <property type="match status" value="1"/>
</dbReference>
<dbReference type="InterPro" id="IPR037151">
    <property type="entry name" value="AlkB-like_sf"/>
</dbReference>
<dbReference type="EMBL" id="KZ293693">
    <property type="protein sequence ID" value="PBK85077.1"/>
    <property type="molecule type" value="Genomic_DNA"/>
</dbReference>
<dbReference type="InterPro" id="IPR027450">
    <property type="entry name" value="AlkB-like"/>
</dbReference>
<dbReference type="PROSITE" id="PS51471">
    <property type="entry name" value="FE2OG_OXY"/>
    <property type="match status" value="1"/>
</dbReference>
<evidence type="ECO:0000259" key="1">
    <source>
        <dbReference type="PROSITE" id="PS51471"/>
    </source>
</evidence>
<gene>
    <name evidence="2" type="ORF">ARMGADRAFT_942461</name>
</gene>
<keyword evidence="3" id="KW-1185">Reference proteome</keyword>
<proteinExistence type="predicted"/>
<evidence type="ECO:0000313" key="2">
    <source>
        <dbReference type="EMBL" id="PBK85077.1"/>
    </source>
</evidence>
<dbReference type="Proteomes" id="UP000217790">
    <property type="component" value="Unassembled WGS sequence"/>
</dbReference>
<dbReference type="AlphaFoldDB" id="A0A2H3D7M8"/>
<dbReference type="STRING" id="47427.A0A2H3D7M8"/>
<protein>
    <recommendedName>
        <fullName evidence="1">Fe2OG dioxygenase domain-containing protein</fullName>
    </recommendedName>
</protein>